<feature type="transmembrane region" description="Helical" evidence="5">
    <location>
        <begin position="225"/>
        <end position="250"/>
    </location>
</feature>
<evidence type="ECO:0000256" key="4">
    <source>
        <dbReference type="ARBA" id="ARBA00023136"/>
    </source>
</evidence>
<dbReference type="PANTHER" id="PTHR10361:SF28">
    <property type="entry name" value="P3 PROTEIN-RELATED"/>
    <property type="match status" value="1"/>
</dbReference>
<feature type="transmembrane region" description="Helical" evidence="5">
    <location>
        <begin position="201"/>
        <end position="219"/>
    </location>
</feature>
<dbReference type="InterPro" id="IPR002657">
    <property type="entry name" value="BilAc:Na_symport/Acr3"/>
</dbReference>
<evidence type="ECO:0000256" key="5">
    <source>
        <dbReference type="SAM" id="Phobius"/>
    </source>
</evidence>
<dbReference type="EMBL" id="JBDXSU010000024">
    <property type="protein sequence ID" value="MFB5192569.1"/>
    <property type="molecule type" value="Genomic_DNA"/>
</dbReference>
<gene>
    <name evidence="6" type="ORF">KKP3000_001774</name>
</gene>
<dbReference type="Pfam" id="PF01758">
    <property type="entry name" value="SBF"/>
    <property type="match status" value="1"/>
</dbReference>
<keyword evidence="7" id="KW-1185">Reference proteome</keyword>
<evidence type="ECO:0000256" key="2">
    <source>
        <dbReference type="ARBA" id="ARBA00022692"/>
    </source>
</evidence>
<dbReference type="Proteomes" id="UP001579974">
    <property type="component" value="Unassembled WGS sequence"/>
</dbReference>
<feature type="transmembrane region" description="Helical" evidence="5">
    <location>
        <begin position="67"/>
        <end position="90"/>
    </location>
</feature>
<sequence>MLKNLNKLLEKILPLITPCSIVIGVLLGARLAKFADLSPLIFGFMTFAGSLNSKLSDLKRVFTRPLALILTLFILHIAMPLVAFLVGHLFFHDDSYITTGLILSLVIPAGITSFIWVSIYNGDIGLTLSVILIDSLLSPLIVPISMHVFVGTQVSLDTWSMMKGLCWMIVLPSLAGMLLNQKTGGTITTTLGSKLAPLSKLGIAIVVAMNGAVVGPYLRHFNMHLIELIVVVVFLSALGYPVGLLTGKLFRLEKGTIVSMTFNGGMRNNNAGAVMAITYFPSPVALPVILVMLFQQTLASLYGSLLKRHLLARPESKTDDEPSSTLDT</sequence>
<keyword evidence="3 5" id="KW-1133">Transmembrane helix</keyword>
<evidence type="ECO:0000256" key="3">
    <source>
        <dbReference type="ARBA" id="ARBA00022989"/>
    </source>
</evidence>
<evidence type="ECO:0000313" key="7">
    <source>
        <dbReference type="Proteomes" id="UP001579974"/>
    </source>
</evidence>
<feature type="transmembrane region" description="Helical" evidence="5">
    <location>
        <begin position="161"/>
        <end position="180"/>
    </location>
</feature>
<comment type="subcellular location">
    <subcellularLocation>
        <location evidence="1">Membrane</location>
        <topology evidence="1">Multi-pass membrane protein</topology>
    </subcellularLocation>
</comment>
<evidence type="ECO:0000313" key="6">
    <source>
        <dbReference type="EMBL" id="MFB5192569.1"/>
    </source>
</evidence>
<feature type="transmembrane region" description="Helical" evidence="5">
    <location>
        <begin position="271"/>
        <end position="294"/>
    </location>
</feature>
<feature type="transmembrane region" description="Helical" evidence="5">
    <location>
        <begin position="124"/>
        <end position="149"/>
    </location>
</feature>
<proteinExistence type="predicted"/>
<reference evidence="6 7" key="1">
    <citation type="journal article" date="2024" name="Int. J. Mol. Sci.">
        <title>Exploration of Alicyclobacillus spp. Genome in Search of Antibiotic Resistance.</title>
        <authorList>
            <person name="Bucka-Kolendo J."/>
            <person name="Kiousi D.E."/>
            <person name="Dekowska A."/>
            <person name="Mikolajczuk-Szczyrba A."/>
            <person name="Karadedos D.M."/>
            <person name="Michael P."/>
            <person name="Galanis A."/>
            <person name="Sokolowska B."/>
        </authorList>
    </citation>
    <scope>NUCLEOTIDE SEQUENCE [LARGE SCALE GENOMIC DNA]</scope>
    <source>
        <strain evidence="6 7">KKP 3000</strain>
    </source>
</reference>
<organism evidence="6 7">
    <name type="scientific">Alicyclobacillus fastidiosus</name>
    <dbReference type="NCBI Taxonomy" id="392011"/>
    <lineage>
        <taxon>Bacteria</taxon>
        <taxon>Bacillati</taxon>
        <taxon>Bacillota</taxon>
        <taxon>Bacilli</taxon>
        <taxon>Bacillales</taxon>
        <taxon>Alicyclobacillaceae</taxon>
        <taxon>Alicyclobacillus</taxon>
    </lineage>
</organism>
<keyword evidence="2 5" id="KW-0812">Transmembrane</keyword>
<feature type="transmembrane region" description="Helical" evidence="5">
    <location>
        <begin position="37"/>
        <end position="55"/>
    </location>
</feature>
<dbReference type="PANTHER" id="PTHR10361">
    <property type="entry name" value="SODIUM-BILE ACID COTRANSPORTER"/>
    <property type="match status" value="1"/>
</dbReference>
<keyword evidence="4 5" id="KW-0472">Membrane</keyword>
<name>A0ABV5AJY0_9BACL</name>
<evidence type="ECO:0000256" key="1">
    <source>
        <dbReference type="ARBA" id="ARBA00004141"/>
    </source>
</evidence>
<accession>A0ABV5AJY0</accession>
<feature type="transmembrane region" description="Helical" evidence="5">
    <location>
        <begin position="96"/>
        <end position="117"/>
    </location>
</feature>
<protein>
    <submittedName>
        <fullName evidence="6">Bile acid:sodium symporter family protein</fullName>
    </submittedName>
</protein>
<feature type="transmembrane region" description="Helical" evidence="5">
    <location>
        <begin position="12"/>
        <end position="31"/>
    </location>
</feature>
<dbReference type="InterPro" id="IPR004710">
    <property type="entry name" value="Bilac:Na_transpt"/>
</dbReference>
<comment type="caution">
    <text evidence="6">The sequence shown here is derived from an EMBL/GenBank/DDBJ whole genome shotgun (WGS) entry which is preliminary data.</text>
</comment>
<dbReference type="RefSeq" id="WP_275474037.1">
    <property type="nucleotide sequence ID" value="NZ_CP162940.1"/>
</dbReference>
<dbReference type="InterPro" id="IPR038770">
    <property type="entry name" value="Na+/solute_symporter_sf"/>
</dbReference>
<dbReference type="Gene3D" id="1.20.1530.20">
    <property type="match status" value="1"/>
</dbReference>